<name>A0A5J9W278_9POAL</name>
<evidence type="ECO:0000313" key="2">
    <source>
        <dbReference type="EMBL" id="TVU41966.1"/>
    </source>
</evidence>
<feature type="compositionally biased region" description="Low complexity" evidence="1">
    <location>
        <begin position="33"/>
        <end position="46"/>
    </location>
</feature>
<feature type="non-terminal residue" evidence="2">
    <location>
        <position position="1"/>
    </location>
</feature>
<dbReference type="Proteomes" id="UP000324897">
    <property type="component" value="Chromosome 4"/>
</dbReference>
<evidence type="ECO:0000256" key="1">
    <source>
        <dbReference type="SAM" id="MobiDB-lite"/>
    </source>
</evidence>
<evidence type="ECO:0000313" key="3">
    <source>
        <dbReference type="Proteomes" id="UP000324897"/>
    </source>
</evidence>
<sequence length="125" mass="13341">AAARRPCLPPLAPAGRASPRSTRVSGESKLDRSSTPSPHLQSSPPHLKSRRSTTTPLQAADRRRAFLCSRSTPLNCSTTLGLPLLQIDVPQLQIDAPQLQIDAGLATVVQDRGATILRKVSNATM</sequence>
<protein>
    <submittedName>
        <fullName evidence="2">Uncharacterized protein</fullName>
    </submittedName>
</protein>
<accession>A0A5J9W278</accession>
<keyword evidence="3" id="KW-1185">Reference proteome</keyword>
<comment type="caution">
    <text evidence="2">The sequence shown here is derived from an EMBL/GenBank/DDBJ whole genome shotgun (WGS) entry which is preliminary data.</text>
</comment>
<organism evidence="2 3">
    <name type="scientific">Eragrostis curvula</name>
    <name type="common">weeping love grass</name>
    <dbReference type="NCBI Taxonomy" id="38414"/>
    <lineage>
        <taxon>Eukaryota</taxon>
        <taxon>Viridiplantae</taxon>
        <taxon>Streptophyta</taxon>
        <taxon>Embryophyta</taxon>
        <taxon>Tracheophyta</taxon>
        <taxon>Spermatophyta</taxon>
        <taxon>Magnoliopsida</taxon>
        <taxon>Liliopsida</taxon>
        <taxon>Poales</taxon>
        <taxon>Poaceae</taxon>
        <taxon>PACMAD clade</taxon>
        <taxon>Chloridoideae</taxon>
        <taxon>Eragrostideae</taxon>
        <taxon>Eragrostidinae</taxon>
        <taxon>Eragrostis</taxon>
    </lineage>
</organism>
<reference evidence="2 3" key="1">
    <citation type="journal article" date="2019" name="Sci. Rep.">
        <title>A high-quality genome of Eragrostis curvula grass provides insights into Poaceae evolution and supports new strategies to enhance forage quality.</title>
        <authorList>
            <person name="Carballo J."/>
            <person name="Santos B.A.C.M."/>
            <person name="Zappacosta D."/>
            <person name="Garbus I."/>
            <person name="Selva J.P."/>
            <person name="Gallo C.A."/>
            <person name="Diaz A."/>
            <person name="Albertini E."/>
            <person name="Caccamo M."/>
            <person name="Echenique V."/>
        </authorList>
    </citation>
    <scope>NUCLEOTIDE SEQUENCE [LARGE SCALE GENOMIC DNA]</scope>
    <source>
        <strain evidence="3">cv. Victoria</strain>
        <tissue evidence="2">Leaf</tissue>
    </source>
</reference>
<dbReference type="Gramene" id="TVU41966">
    <property type="protein sequence ID" value="TVU41966"/>
    <property type="gene ID" value="EJB05_15530"/>
</dbReference>
<proteinExistence type="predicted"/>
<dbReference type="AlphaFoldDB" id="A0A5J9W278"/>
<dbReference type="EMBL" id="RWGY01000007">
    <property type="protein sequence ID" value="TVU41966.1"/>
    <property type="molecule type" value="Genomic_DNA"/>
</dbReference>
<feature type="region of interest" description="Disordered" evidence="1">
    <location>
        <begin position="1"/>
        <end position="60"/>
    </location>
</feature>
<gene>
    <name evidence="2" type="ORF">EJB05_15530</name>
</gene>